<dbReference type="Proteomes" id="UP000177372">
    <property type="component" value="Unassembled WGS sequence"/>
</dbReference>
<dbReference type="GO" id="GO:0005840">
    <property type="term" value="C:ribosome"/>
    <property type="evidence" value="ECO:0007669"/>
    <property type="project" value="UniProtKB-KW"/>
</dbReference>
<gene>
    <name evidence="3" type="primary">rpmE2</name>
    <name evidence="4" type="ORF">A3A39_02120</name>
</gene>
<dbReference type="PANTHER" id="PTHR33280:SF1">
    <property type="entry name" value="LARGE RIBOSOMAL SUBUNIT PROTEIN BL31C"/>
    <property type="match status" value="1"/>
</dbReference>
<dbReference type="NCBIfam" id="TIGR00105">
    <property type="entry name" value="L31"/>
    <property type="match status" value="1"/>
</dbReference>
<evidence type="ECO:0000256" key="1">
    <source>
        <dbReference type="ARBA" id="ARBA00022980"/>
    </source>
</evidence>
<comment type="subunit">
    <text evidence="3">Part of the 50S ribosomal subunit.</text>
</comment>
<dbReference type="Gene3D" id="4.10.830.30">
    <property type="entry name" value="Ribosomal protein L31"/>
    <property type="match status" value="1"/>
</dbReference>
<keyword evidence="1 3" id="KW-0689">Ribosomal protein</keyword>
<dbReference type="GO" id="GO:0006412">
    <property type="term" value="P:translation"/>
    <property type="evidence" value="ECO:0007669"/>
    <property type="project" value="UniProtKB-UniRule"/>
</dbReference>
<dbReference type="PANTHER" id="PTHR33280">
    <property type="entry name" value="50S RIBOSOMAL PROTEIN L31, CHLOROPLASTIC"/>
    <property type="match status" value="1"/>
</dbReference>
<comment type="similarity">
    <text evidence="3">Belongs to the bacterial ribosomal protein bL31 family. Type B subfamily.</text>
</comment>
<sequence>MKKDIHPKEYRQVIFEDSTSGKRFLIASTVAATKKGKWEDGKEYPLFNVEISSASHPFYTGRSTIVDTAGRVERFKSRQAKAKAPAKKAKKGK</sequence>
<dbReference type="NCBIfam" id="NF002462">
    <property type="entry name" value="PRK01678.1"/>
    <property type="match status" value="1"/>
</dbReference>
<dbReference type="EMBL" id="MFLZ01000022">
    <property type="protein sequence ID" value="OGG79601.1"/>
    <property type="molecule type" value="Genomic_DNA"/>
</dbReference>
<protein>
    <recommendedName>
        <fullName evidence="3">Large ribosomal subunit protein bL31B</fullName>
    </recommendedName>
</protein>
<dbReference type="HAMAP" id="MF_00502">
    <property type="entry name" value="Ribosomal_bL31_2"/>
    <property type="match status" value="1"/>
</dbReference>
<proteinExistence type="inferred from homology"/>
<evidence type="ECO:0000313" key="4">
    <source>
        <dbReference type="EMBL" id="OGG79601.1"/>
    </source>
</evidence>
<reference evidence="4 5" key="1">
    <citation type="journal article" date="2016" name="Nat. Commun.">
        <title>Thousands of microbial genomes shed light on interconnected biogeochemical processes in an aquifer system.</title>
        <authorList>
            <person name="Anantharaman K."/>
            <person name="Brown C.T."/>
            <person name="Hug L.A."/>
            <person name="Sharon I."/>
            <person name="Castelle C.J."/>
            <person name="Probst A.J."/>
            <person name="Thomas B.C."/>
            <person name="Singh A."/>
            <person name="Wilkins M.J."/>
            <person name="Karaoz U."/>
            <person name="Brodie E.L."/>
            <person name="Williams K.H."/>
            <person name="Hubbard S.S."/>
            <person name="Banfield J.F."/>
        </authorList>
    </citation>
    <scope>NUCLEOTIDE SEQUENCE [LARGE SCALE GENOMIC DNA]</scope>
</reference>
<dbReference type="InterPro" id="IPR034704">
    <property type="entry name" value="Ribosomal_bL28/bL31-like_sf"/>
</dbReference>
<dbReference type="InterPro" id="IPR027493">
    <property type="entry name" value="Ribosomal_bL31_B"/>
</dbReference>
<organism evidence="4 5">
    <name type="scientific">Candidatus Kaiserbacteria bacterium RIFCSPLOWO2_01_FULL_54_13</name>
    <dbReference type="NCBI Taxonomy" id="1798512"/>
    <lineage>
        <taxon>Bacteria</taxon>
        <taxon>Candidatus Kaiseribacteriota</taxon>
    </lineage>
</organism>
<dbReference type="SUPFAM" id="SSF143800">
    <property type="entry name" value="L28p-like"/>
    <property type="match status" value="1"/>
</dbReference>
<accession>A0A1F6F169</accession>
<dbReference type="InterPro" id="IPR042105">
    <property type="entry name" value="Ribosomal_bL31_sf"/>
</dbReference>
<name>A0A1F6F169_9BACT</name>
<evidence type="ECO:0000313" key="5">
    <source>
        <dbReference type="Proteomes" id="UP000177372"/>
    </source>
</evidence>
<keyword evidence="2 3" id="KW-0687">Ribonucleoprotein</keyword>
<dbReference type="GO" id="GO:0003735">
    <property type="term" value="F:structural constituent of ribosome"/>
    <property type="evidence" value="ECO:0007669"/>
    <property type="project" value="InterPro"/>
</dbReference>
<dbReference type="STRING" id="1798512.A3A39_02120"/>
<dbReference type="PRINTS" id="PR01249">
    <property type="entry name" value="RIBOSOMALL31"/>
</dbReference>
<dbReference type="GO" id="GO:1990904">
    <property type="term" value="C:ribonucleoprotein complex"/>
    <property type="evidence" value="ECO:0007669"/>
    <property type="project" value="UniProtKB-KW"/>
</dbReference>
<comment type="caution">
    <text evidence="4">The sequence shown here is derived from an EMBL/GenBank/DDBJ whole genome shotgun (WGS) entry which is preliminary data.</text>
</comment>
<evidence type="ECO:0000256" key="2">
    <source>
        <dbReference type="ARBA" id="ARBA00023274"/>
    </source>
</evidence>
<dbReference type="PROSITE" id="PS01143">
    <property type="entry name" value="RIBOSOMAL_L31"/>
    <property type="match status" value="1"/>
</dbReference>
<dbReference type="AlphaFoldDB" id="A0A1F6F169"/>
<evidence type="ECO:0000256" key="3">
    <source>
        <dbReference type="HAMAP-Rule" id="MF_00502"/>
    </source>
</evidence>
<dbReference type="InterPro" id="IPR002150">
    <property type="entry name" value="Ribosomal_bL31"/>
</dbReference>
<dbReference type="Pfam" id="PF01197">
    <property type="entry name" value="Ribosomal_L31"/>
    <property type="match status" value="1"/>
</dbReference>